<name>F6DRT2_DESRL</name>
<accession>F6DRT2</accession>
<dbReference type="KEGG" id="dru:Desru_1578"/>
<gene>
    <name evidence="1" type="ordered locus">Desru_1578</name>
</gene>
<dbReference type="AlphaFoldDB" id="F6DRT2"/>
<dbReference type="RefSeq" id="WP_013841610.1">
    <property type="nucleotide sequence ID" value="NC_015589.1"/>
</dbReference>
<organism evidence="1 2">
    <name type="scientific">Desulforamulus ruminis (strain ATCC 23193 / DSM 2154 / NCIMB 8452 / DL)</name>
    <name type="common">Desulfotomaculum ruminis</name>
    <dbReference type="NCBI Taxonomy" id="696281"/>
    <lineage>
        <taxon>Bacteria</taxon>
        <taxon>Bacillati</taxon>
        <taxon>Bacillota</taxon>
        <taxon>Clostridia</taxon>
        <taxon>Eubacteriales</taxon>
        <taxon>Peptococcaceae</taxon>
        <taxon>Desulforamulus</taxon>
    </lineage>
</organism>
<evidence type="ECO:0008006" key="3">
    <source>
        <dbReference type="Google" id="ProtNLM"/>
    </source>
</evidence>
<dbReference type="OrthoDB" id="1787305at2"/>
<evidence type="ECO:0000313" key="2">
    <source>
        <dbReference type="Proteomes" id="UP000009234"/>
    </source>
</evidence>
<protein>
    <recommendedName>
        <fullName evidence="3">Double zinc ribbon</fullName>
    </recommendedName>
</protein>
<proteinExistence type="predicted"/>
<dbReference type="Proteomes" id="UP000009234">
    <property type="component" value="Chromosome"/>
</dbReference>
<sequence>MPVCPYCQVEMDDDLDTCPNCGITMIYFFKCQRCGQEFATTGILKFCPLCDADLSEQMN</sequence>
<keyword evidence="2" id="KW-1185">Reference proteome</keyword>
<reference evidence="2" key="1">
    <citation type="submission" date="2011-05" db="EMBL/GenBank/DDBJ databases">
        <title>Complete sequence of Desulfotomaculum ruminis DSM 2154.</title>
        <authorList>
            <person name="Lucas S."/>
            <person name="Copeland A."/>
            <person name="Lapidus A."/>
            <person name="Cheng J.-F."/>
            <person name="Goodwin L."/>
            <person name="Pitluck S."/>
            <person name="Lu M."/>
            <person name="Detter J.C."/>
            <person name="Han C."/>
            <person name="Tapia R."/>
            <person name="Land M."/>
            <person name="Hauser L."/>
            <person name="Kyrpides N."/>
            <person name="Ivanova N."/>
            <person name="Mikhailova N."/>
            <person name="Pagani I."/>
            <person name="Stams A.J.M."/>
            <person name="Plugge C.M."/>
            <person name="Muyzer G."/>
            <person name="Kuever J."/>
            <person name="Parshina S.N."/>
            <person name="Ivanova A.E."/>
            <person name="Nazina T.N."/>
            <person name="Brambilla E."/>
            <person name="Spring S."/>
            <person name="Klenk H.-P."/>
            <person name="Woyke T."/>
        </authorList>
    </citation>
    <scope>NUCLEOTIDE SEQUENCE [LARGE SCALE GENOMIC DNA]</scope>
    <source>
        <strain evidence="2">ATCC 23193 / DSM 2154 / NCIB 8452 / DL</strain>
    </source>
</reference>
<evidence type="ECO:0000313" key="1">
    <source>
        <dbReference type="EMBL" id="AEG59843.1"/>
    </source>
</evidence>
<reference evidence="1 2" key="2">
    <citation type="journal article" date="2012" name="Stand. Genomic Sci.">
        <title>Complete genome sequence of the sulfate-reducing firmicute Desulfotomaculum ruminis type strain (DL(T)).</title>
        <authorList>
            <person name="Spring S."/>
            <person name="Visser M."/>
            <person name="Lu M."/>
            <person name="Copeland A."/>
            <person name="Lapidus A."/>
            <person name="Lucas S."/>
            <person name="Cheng J.F."/>
            <person name="Han C."/>
            <person name="Tapia R."/>
            <person name="Goodwin L.A."/>
            <person name="Pitluck S."/>
            <person name="Ivanova N."/>
            <person name="Land M."/>
            <person name="Hauser L."/>
            <person name="Larimer F."/>
            <person name="Rohde M."/>
            <person name="Goker M."/>
            <person name="Detter J.C."/>
            <person name="Kyrpides N.C."/>
            <person name="Woyke T."/>
            <person name="Schaap P.J."/>
            <person name="Plugge C.M."/>
            <person name="Muyzer G."/>
            <person name="Kuever J."/>
            <person name="Pereira I.A."/>
            <person name="Parshina S.N."/>
            <person name="Bernier-Latmani R."/>
            <person name="Stams A.J."/>
            <person name="Klenk H.P."/>
        </authorList>
    </citation>
    <scope>NUCLEOTIDE SEQUENCE [LARGE SCALE GENOMIC DNA]</scope>
    <source>
        <strain evidence="2">ATCC 23193 / DSM 2154 / NCIB 8452 / DL</strain>
    </source>
</reference>
<dbReference type="HOGENOM" id="CLU_2952956_0_0_9"/>
<dbReference type="EMBL" id="CP002780">
    <property type="protein sequence ID" value="AEG59843.1"/>
    <property type="molecule type" value="Genomic_DNA"/>
</dbReference>